<comment type="caution">
    <text evidence="2">The sequence shown here is derived from an EMBL/GenBank/DDBJ whole genome shotgun (WGS) entry which is preliminary data.</text>
</comment>
<evidence type="ECO:0000313" key="3">
    <source>
        <dbReference type="Proteomes" id="UP000485058"/>
    </source>
</evidence>
<evidence type="ECO:0000313" key="2">
    <source>
        <dbReference type="EMBL" id="GFH24552.1"/>
    </source>
</evidence>
<sequence>GLQLPTHPRKRNPCVYLSACQELRNSFTRTAAASRMNADGVPSAGSAPVVKLQIFAVKNSQNVEHIVKKTAKGHEVVEVDGFTFIRKRDLPASAVEAPLSKRLQAEPLQFPILAVEQLQAASAKPAALERTASHGSVDQPLSLPA</sequence>
<dbReference type="Proteomes" id="UP000485058">
    <property type="component" value="Unassembled WGS sequence"/>
</dbReference>
<dbReference type="EMBL" id="BLLF01002567">
    <property type="protein sequence ID" value="GFH24552.1"/>
    <property type="molecule type" value="Genomic_DNA"/>
</dbReference>
<feature type="non-terminal residue" evidence="2">
    <location>
        <position position="1"/>
    </location>
</feature>
<feature type="region of interest" description="Disordered" evidence="1">
    <location>
        <begin position="126"/>
        <end position="145"/>
    </location>
</feature>
<protein>
    <submittedName>
        <fullName evidence="2">Uncharacterized protein</fullName>
    </submittedName>
</protein>
<gene>
    <name evidence="2" type="ORF">HaLaN_22369</name>
</gene>
<keyword evidence="3" id="KW-1185">Reference proteome</keyword>
<name>A0A6A0A3P7_HAELA</name>
<accession>A0A6A0A3P7</accession>
<evidence type="ECO:0000256" key="1">
    <source>
        <dbReference type="SAM" id="MobiDB-lite"/>
    </source>
</evidence>
<feature type="non-terminal residue" evidence="2">
    <location>
        <position position="145"/>
    </location>
</feature>
<reference evidence="2 3" key="1">
    <citation type="submission" date="2020-02" db="EMBL/GenBank/DDBJ databases">
        <title>Draft genome sequence of Haematococcus lacustris strain NIES-144.</title>
        <authorList>
            <person name="Morimoto D."/>
            <person name="Nakagawa S."/>
            <person name="Yoshida T."/>
            <person name="Sawayama S."/>
        </authorList>
    </citation>
    <scope>NUCLEOTIDE SEQUENCE [LARGE SCALE GENOMIC DNA]</scope>
    <source>
        <strain evidence="2 3">NIES-144</strain>
    </source>
</reference>
<organism evidence="2 3">
    <name type="scientific">Haematococcus lacustris</name>
    <name type="common">Green alga</name>
    <name type="synonym">Haematococcus pluvialis</name>
    <dbReference type="NCBI Taxonomy" id="44745"/>
    <lineage>
        <taxon>Eukaryota</taxon>
        <taxon>Viridiplantae</taxon>
        <taxon>Chlorophyta</taxon>
        <taxon>core chlorophytes</taxon>
        <taxon>Chlorophyceae</taxon>
        <taxon>CS clade</taxon>
        <taxon>Chlamydomonadales</taxon>
        <taxon>Haematococcaceae</taxon>
        <taxon>Haematococcus</taxon>
    </lineage>
</organism>
<dbReference type="AlphaFoldDB" id="A0A6A0A3P7"/>
<proteinExistence type="predicted"/>